<dbReference type="InterPro" id="IPR003787">
    <property type="entry name" value="Sulphur_relay_DsrE/F-like"/>
</dbReference>
<dbReference type="PANTHER" id="PTHR37691">
    <property type="entry name" value="BLR3518 PROTEIN"/>
    <property type="match status" value="1"/>
</dbReference>
<keyword evidence="1" id="KW-0732">Signal</keyword>
<accession>A0A9X0W620</accession>
<gene>
    <name evidence="2" type="ORF">CKO42_04025</name>
</gene>
<organism evidence="2 3">
    <name type="scientific">Lamprobacter modestohalophilus</name>
    <dbReference type="NCBI Taxonomy" id="1064514"/>
    <lineage>
        <taxon>Bacteria</taxon>
        <taxon>Pseudomonadati</taxon>
        <taxon>Pseudomonadota</taxon>
        <taxon>Gammaproteobacteria</taxon>
        <taxon>Chromatiales</taxon>
        <taxon>Chromatiaceae</taxon>
        <taxon>Lamprobacter</taxon>
    </lineage>
</organism>
<dbReference type="Gene3D" id="3.40.1260.10">
    <property type="entry name" value="DsrEFH-like"/>
    <property type="match status" value="1"/>
</dbReference>
<evidence type="ECO:0000313" key="2">
    <source>
        <dbReference type="EMBL" id="MBK1617633.1"/>
    </source>
</evidence>
<dbReference type="SUPFAM" id="SSF75169">
    <property type="entry name" value="DsrEFH-like"/>
    <property type="match status" value="1"/>
</dbReference>
<dbReference type="AlphaFoldDB" id="A0A9X0W620"/>
<evidence type="ECO:0008006" key="4">
    <source>
        <dbReference type="Google" id="ProtNLM"/>
    </source>
</evidence>
<dbReference type="RefSeq" id="WP_200239651.1">
    <property type="nucleotide sequence ID" value="NZ_NRRY01000004.1"/>
</dbReference>
<dbReference type="Pfam" id="PF02635">
    <property type="entry name" value="DsrE"/>
    <property type="match status" value="1"/>
</dbReference>
<evidence type="ECO:0000256" key="1">
    <source>
        <dbReference type="SAM" id="SignalP"/>
    </source>
</evidence>
<proteinExistence type="predicted"/>
<dbReference type="Proteomes" id="UP001138768">
    <property type="component" value="Unassembled WGS sequence"/>
</dbReference>
<protein>
    <recommendedName>
        <fullName evidence="4">DsrE family protein</fullName>
    </recommendedName>
</protein>
<keyword evidence="3" id="KW-1185">Reference proteome</keyword>
<comment type="caution">
    <text evidence="2">The sequence shown here is derived from an EMBL/GenBank/DDBJ whole genome shotgun (WGS) entry which is preliminary data.</text>
</comment>
<dbReference type="InterPro" id="IPR027396">
    <property type="entry name" value="DsrEFH-like"/>
</dbReference>
<feature type="chain" id="PRO_5040884299" description="DsrE family protein" evidence="1">
    <location>
        <begin position="30"/>
        <end position="148"/>
    </location>
</feature>
<name>A0A9X0W620_9GAMM</name>
<reference evidence="2 3" key="1">
    <citation type="journal article" date="2020" name="Microorganisms">
        <title>Osmotic Adaptation and Compatible Solute Biosynthesis of Phototrophic Bacteria as Revealed from Genome Analyses.</title>
        <authorList>
            <person name="Imhoff J.F."/>
            <person name="Rahn T."/>
            <person name="Kunzel S."/>
            <person name="Keller A."/>
            <person name="Neulinger S.C."/>
        </authorList>
    </citation>
    <scope>NUCLEOTIDE SEQUENCE [LARGE SCALE GENOMIC DNA]</scope>
    <source>
        <strain evidence="2 3">DSM 25653</strain>
    </source>
</reference>
<feature type="signal peptide" evidence="1">
    <location>
        <begin position="1"/>
        <end position="29"/>
    </location>
</feature>
<dbReference type="EMBL" id="NRRY01000004">
    <property type="protein sequence ID" value="MBK1617633.1"/>
    <property type="molecule type" value="Genomic_DNA"/>
</dbReference>
<dbReference type="PANTHER" id="PTHR37691:SF1">
    <property type="entry name" value="BLR3518 PROTEIN"/>
    <property type="match status" value="1"/>
</dbReference>
<evidence type="ECO:0000313" key="3">
    <source>
        <dbReference type="Proteomes" id="UP001138768"/>
    </source>
</evidence>
<sequence length="148" mass="16082">MINQKLRNTLLGLSLLGISLLIAASAAMAADDKLDVVYHVSEEDKVGFVLNNIQNHIEGIGGPEKINIVLVSHGPAVKRFHDIEAVNKVRENVAKLQEQGVTFEACANTLTALGFERDELLTGFVIAEKGGVTRIAELQSEGYVYLRP</sequence>